<sequence>STIIVSGGAPQIDIAAHKGALDEAEHIEKSFGERRCATMAVNPWTTEKGIFRRVPKTREVEQMLYTYGALVANERGRRPKGKRLKYWFRRDGVTTALSDIVVAVETRDEKSGTADTGLRSILQGVPLVVVNWDNINSGQERALADGEKFLLQQQIKNRLTPRCFPESPILIPDSEDAQNILSSYWHAFLDEMIRNPGAGSCREERLRKLGSRVALPGTQANHALALAPVGMGIVETTIIYFLIGAALIFFLTRRTKQDNILYGVMI</sequence>
<comment type="caution">
    <text evidence="2">The sequence shown here is derived from an EMBL/GenBank/DDBJ whole genome shotgun (WGS) entry which is preliminary data.</text>
</comment>
<evidence type="ECO:0000313" key="2">
    <source>
        <dbReference type="EMBL" id="GAG01136.1"/>
    </source>
</evidence>
<feature type="transmembrane region" description="Helical" evidence="1">
    <location>
        <begin position="225"/>
        <end position="251"/>
    </location>
</feature>
<keyword evidence="1" id="KW-0812">Transmembrane</keyword>
<organism evidence="2">
    <name type="scientific">marine sediment metagenome</name>
    <dbReference type="NCBI Taxonomy" id="412755"/>
    <lineage>
        <taxon>unclassified sequences</taxon>
        <taxon>metagenomes</taxon>
        <taxon>ecological metagenomes</taxon>
    </lineage>
</organism>
<evidence type="ECO:0000256" key="1">
    <source>
        <dbReference type="SAM" id="Phobius"/>
    </source>
</evidence>
<protein>
    <submittedName>
        <fullName evidence="2">Uncharacterized protein</fullName>
    </submittedName>
</protein>
<gene>
    <name evidence="2" type="ORF">S01H1_41709</name>
</gene>
<accession>X0VKQ7</accession>
<feature type="non-terminal residue" evidence="2">
    <location>
        <position position="266"/>
    </location>
</feature>
<dbReference type="EMBL" id="BARS01026469">
    <property type="protein sequence ID" value="GAG01136.1"/>
    <property type="molecule type" value="Genomic_DNA"/>
</dbReference>
<dbReference type="Gene3D" id="3.40.50.450">
    <property type="match status" value="1"/>
</dbReference>
<dbReference type="SUPFAM" id="SSF102405">
    <property type="entry name" value="MCP/YpsA-like"/>
    <property type="match status" value="1"/>
</dbReference>
<feature type="non-terminal residue" evidence="2">
    <location>
        <position position="1"/>
    </location>
</feature>
<dbReference type="AlphaFoldDB" id="X0VKQ7"/>
<proteinExistence type="predicted"/>
<keyword evidence="1" id="KW-1133">Transmembrane helix</keyword>
<reference evidence="2" key="1">
    <citation type="journal article" date="2014" name="Front. Microbiol.">
        <title>High frequency of phylogenetically diverse reductive dehalogenase-homologous genes in deep subseafloor sedimentary metagenomes.</title>
        <authorList>
            <person name="Kawai M."/>
            <person name="Futagami T."/>
            <person name="Toyoda A."/>
            <person name="Takaki Y."/>
            <person name="Nishi S."/>
            <person name="Hori S."/>
            <person name="Arai W."/>
            <person name="Tsubouchi T."/>
            <person name="Morono Y."/>
            <person name="Uchiyama I."/>
            <person name="Ito T."/>
            <person name="Fujiyama A."/>
            <person name="Inagaki F."/>
            <person name="Takami H."/>
        </authorList>
    </citation>
    <scope>NUCLEOTIDE SEQUENCE</scope>
    <source>
        <strain evidence="2">Expedition CK06-06</strain>
    </source>
</reference>
<keyword evidence="1" id="KW-0472">Membrane</keyword>
<name>X0VKQ7_9ZZZZ</name>